<evidence type="ECO:0000313" key="2">
    <source>
        <dbReference type="EMBL" id="MED5015876.1"/>
    </source>
</evidence>
<accession>A0ABU6PLZ2</accession>
<evidence type="ECO:0000259" key="1">
    <source>
        <dbReference type="Pfam" id="PF11706"/>
    </source>
</evidence>
<dbReference type="PANTHER" id="PTHR35525:SF3">
    <property type="entry name" value="BLL6575 PROTEIN"/>
    <property type="match status" value="1"/>
</dbReference>
<dbReference type="Gene3D" id="1.10.3300.10">
    <property type="entry name" value="Jann2411-like domain"/>
    <property type="match status" value="1"/>
</dbReference>
<gene>
    <name evidence="2" type="ORF">P9847_01010</name>
</gene>
<name>A0ABU6PLZ2_9BACL</name>
<evidence type="ECO:0000313" key="3">
    <source>
        <dbReference type="Proteomes" id="UP001343257"/>
    </source>
</evidence>
<dbReference type="InterPro" id="IPR023286">
    <property type="entry name" value="ABATE_dom_sf"/>
</dbReference>
<dbReference type="Pfam" id="PF07336">
    <property type="entry name" value="ABATE"/>
    <property type="match status" value="1"/>
</dbReference>
<dbReference type="InterPro" id="IPR021005">
    <property type="entry name" value="Znf_CGNR"/>
</dbReference>
<feature type="domain" description="Zinc finger CGNR" evidence="1">
    <location>
        <begin position="135"/>
        <end position="178"/>
    </location>
</feature>
<keyword evidence="3" id="KW-1185">Reference proteome</keyword>
<dbReference type="SUPFAM" id="SSF160904">
    <property type="entry name" value="Jann2411-like"/>
    <property type="match status" value="1"/>
</dbReference>
<dbReference type="Proteomes" id="UP001343257">
    <property type="component" value="Unassembled WGS sequence"/>
</dbReference>
<dbReference type="EMBL" id="JARTLD010000003">
    <property type="protein sequence ID" value="MED5015876.1"/>
    <property type="molecule type" value="Genomic_DNA"/>
</dbReference>
<proteinExistence type="predicted"/>
<comment type="caution">
    <text evidence="2">The sequence shown here is derived from an EMBL/GenBank/DDBJ whole genome shotgun (WGS) entry which is preliminary data.</text>
</comment>
<reference evidence="2 3" key="1">
    <citation type="submission" date="2023-03" db="EMBL/GenBank/DDBJ databases">
        <title>Bacillus Genome Sequencing.</title>
        <authorList>
            <person name="Dunlap C."/>
        </authorList>
    </citation>
    <scope>NUCLEOTIDE SEQUENCE [LARGE SCALE GENOMIC DNA]</scope>
    <source>
        <strain evidence="2 3">NRS-52</strain>
    </source>
</reference>
<dbReference type="RefSeq" id="WP_328274656.1">
    <property type="nucleotide sequence ID" value="NZ_JARTLD010000003.1"/>
</dbReference>
<dbReference type="InterPro" id="IPR010852">
    <property type="entry name" value="ABATE"/>
</dbReference>
<protein>
    <submittedName>
        <fullName evidence="2">CGNR zinc finger domain-containing protein</fullName>
    </submittedName>
</protein>
<dbReference type="Pfam" id="PF11706">
    <property type="entry name" value="zf-CGNR"/>
    <property type="match status" value="1"/>
</dbReference>
<sequence>MLWDDFINSMWHDRRGSGRSEDRLEQEKWLTWFMRQDRVCAEAFPTEEERNEMRRLRHFLLDTVRHIVSGHEPDAGHIEQLNQWMNAGPVYRRLVMTEEHGPQLQEIPVNANWTQVMAEISASFASTLACGELSRIRICGNPDCLWVYYDDTRNRSKRYCDDKMCGNLMKVRRFRAKKKQETTTDGSETNPSS</sequence>
<organism evidence="2 3">
    <name type="scientific">Paenibacillus chibensis</name>
    <dbReference type="NCBI Taxonomy" id="59846"/>
    <lineage>
        <taxon>Bacteria</taxon>
        <taxon>Bacillati</taxon>
        <taxon>Bacillota</taxon>
        <taxon>Bacilli</taxon>
        <taxon>Bacillales</taxon>
        <taxon>Paenibacillaceae</taxon>
        <taxon>Paenibacillus</taxon>
    </lineage>
</organism>
<dbReference type="PANTHER" id="PTHR35525">
    <property type="entry name" value="BLL6575 PROTEIN"/>
    <property type="match status" value="1"/>
</dbReference>